<dbReference type="Pfam" id="PF14659">
    <property type="entry name" value="Phage_int_SAM_3"/>
    <property type="match status" value="1"/>
</dbReference>
<keyword evidence="3 5" id="KW-0238">DNA-binding</keyword>
<evidence type="ECO:0000256" key="4">
    <source>
        <dbReference type="ARBA" id="ARBA00023172"/>
    </source>
</evidence>
<evidence type="ECO:0000313" key="10">
    <source>
        <dbReference type="Proteomes" id="UP001140076"/>
    </source>
</evidence>
<dbReference type="PROSITE" id="PS51900">
    <property type="entry name" value="CB"/>
    <property type="match status" value="1"/>
</dbReference>
<dbReference type="PROSITE" id="PS51898">
    <property type="entry name" value="TYR_RECOMBINASE"/>
    <property type="match status" value="1"/>
</dbReference>
<evidence type="ECO:0000259" key="7">
    <source>
        <dbReference type="PROSITE" id="PS51898"/>
    </source>
</evidence>
<dbReference type="Pfam" id="PF00589">
    <property type="entry name" value="Phage_integrase"/>
    <property type="match status" value="1"/>
</dbReference>
<accession>A0A9X3SH42</accession>
<dbReference type="GO" id="GO:0006310">
    <property type="term" value="P:DNA recombination"/>
    <property type="evidence" value="ECO:0007669"/>
    <property type="project" value="UniProtKB-KW"/>
</dbReference>
<dbReference type="CDD" id="cd01189">
    <property type="entry name" value="INT_ICEBs1_C_like"/>
    <property type="match status" value="1"/>
</dbReference>
<dbReference type="GO" id="GO:0015074">
    <property type="term" value="P:DNA integration"/>
    <property type="evidence" value="ECO:0007669"/>
    <property type="project" value="UniProtKB-KW"/>
</dbReference>
<dbReference type="InterPro" id="IPR013762">
    <property type="entry name" value="Integrase-like_cat_sf"/>
</dbReference>
<feature type="domain" description="Tyr recombinase" evidence="7">
    <location>
        <begin position="172"/>
        <end position="358"/>
    </location>
</feature>
<dbReference type="SUPFAM" id="SSF56349">
    <property type="entry name" value="DNA breaking-rejoining enzymes"/>
    <property type="match status" value="1"/>
</dbReference>
<keyword evidence="4" id="KW-0233">DNA recombination</keyword>
<dbReference type="InterPro" id="IPR004107">
    <property type="entry name" value="Integrase_SAM-like_N"/>
</dbReference>
<keyword evidence="10" id="KW-1185">Reference proteome</keyword>
<reference evidence="9" key="1">
    <citation type="submission" date="2021-10" db="EMBL/GenBank/DDBJ databases">
        <title>Streptomonospora sp. nov., isolated from mangrove soil.</title>
        <authorList>
            <person name="Chen X."/>
            <person name="Ge X."/>
            <person name="Liu W."/>
        </authorList>
    </citation>
    <scope>NUCLEOTIDE SEQUENCE</scope>
    <source>
        <strain evidence="9">S1-112</strain>
    </source>
</reference>
<dbReference type="PANTHER" id="PTHR30349:SF64">
    <property type="entry name" value="PROPHAGE INTEGRASE INTD-RELATED"/>
    <property type="match status" value="1"/>
</dbReference>
<dbReference type="InterPro" id="IPR050090">
    <property type="entry name" value="Tyrosine_recombinase_XerCD"/>
</dbReference>
<proteinExistence type="inferred from homology"/>
<dbReference type="EMBL" id="JAJAQC010000015">
    <property type="protein sequence ID" value="MDA0564824.1"/>
    <property type="molecule type" value="Genomic_DNA"/>
</dbReference>
<evidence type="ECO:0000256" key="3">
    <source>
        <dbReference type="ARBA" id="ARBA00023125"/>
    </source>
</evidence>
<dbReference type="InterPro" id="IPR002104">
    <property type="entry name" value="Integrase_catalytic"/>
</dbReference>
<dbReference type="InterPro" id="IPR044068">
    <property type="entry name" value="CB"/>
</dbReference>
<dbReference type="GO" id="GO:0003677">
    <property type="term" value="F:DNA binding"/>
    <property type="evidence" value="ECO:0007669"/>
    <property type="project" value="UniProtKB-UniRule"/>
</dbReference>
<organism evidence="9 10">
    <name type="scientific">Streptomonospora mangrovi</name>
    <dbReference type="NCBI Taxonomy" id="2883123"/>
    <lineage>
        <taxon>Bacteria</taxon>
        <taxon>Bacillati</taxon>
        <taxon>Actinomycetota</taxon>
        <taxon>Actinomycetes</taxon>
        <taxon>Streptosporangiales</taxon>
        <taxon>Nocardiopsidaceae</taxon>
        <taxon>Streptomonospora</taxon>
    </lineage>
</organism>
<dbReference type="Gene3D" id="1.10.443.10">
    <property type="entry name" value="Intergrase catalytic core"/>
    <property type="match status" value="1"/>
</dbReference>
<feature type="domain" description="Core-binding (CB)" evidence="8">
    <location>
        <begin position="71"/>
        <end position="151"/>
    </location>
</feature>
<dbReference type="Gene3D" id="1.10.150.130">
    <property type="match status" value="1"/>
</dbReference>
<dbReference type="Pfam" id="PF26003">
    <property type="entry name" value="Integrase_N_phage"/>
    <property type="match status" value="1"/>
</dbReference>
<evidence type="ECO:0000256" key="5">
    <source>
        <dbReference type="PROSITE-ProRule" id="PRU01248"/>
    </source>
</evidence>
<protein>
    <submittedName>
        <fullName evidence="9">Site-specific integrase</fullName>
    </submittedName>
</protein>
<dbReference type="InterPro" id="IPR011010">
    <property type="entry name" value="DNA_brk_join_enz"/>
</dbReference>
<evidence type="ECO:0000256" key="1">
    <source>
        <dbReference type="ARBA" id="ARBA00008857"/>
    </source>
</evidence>
<feature type="region of interest" description="Disordered" evidence="6">
    <location>
        <begin position="364"/>
        <end position="399"/>
    </location>
</feature>
<gene>
    <name evidence="9" type="ORF">LG943_10885</name>
</gene>
<keyword evidence="2" id="KW-0229">DNA integration</keyword>
<sequence>MGGNNKGHRRQFGSVRQIASGRWQARYLGPDGVFRPADRTFDSRKSAERWLSLKEAEIARQEWIDPDAGSVLFRVYAGDWLEDRDLAPKTAQLYEGLLRIHLNPFFGDMSLNDIKEAHVRKWRTARRKSKVGKTTVAKAYRLIRAIMNTAVRDELIRKNPCQIEGAGQEHSEERPVLSVAEVFKLADAINPRYRALVLLATFGSLRWGELAGLRRRYLDLDAQTVTIRETVYDLAELVPGKPKSKAGFRTVELPELIIGDLQRHLRDYAAPGPNGFVFVGVKGNQLRRANFSKYWADACAAVGLEGVHLHDLRHTGNTYAAEAGASLRELMDRMGHSSTRAALIYMHARSDRARDIADALGKRAAEELKRSQDGSGGATDRDDGDEDGRGEPPVVGAPG</sequence>
<dbReference type="AlphaFoldDB" id="A0A9X3SH42"/>
<dbReference type="RefSeq" id="WP_270072098.1">
    <property type="nucleotide sequence ID" value="NZ_JAJAQC010000015.1"/>
</dbReference>
<comment type="similarity">
    <text evidence="1">Belongs to the 'phage' integrase family.</text>
</comment>
<comment type="caution">
    <text evidence="9">The sequence shown here is derived from an EMBL/GenBank/DDBJ whole genome shotgun (WGS) entry which is preliminary data.</text>
</comment>
<name>A0A9X3SH42_9ACTN</name>
<evidence type="ECO:0000259" key="8">
    <source>
        <dbReference type="PROSITE" id="PS51900"/>
    </source>
</evidence>
<dbReference type="InterPro" id="IPR010998">
    <property type="entry name" value="Integrase_recombinase_N"/>
</dbReference>
<dbReference type="PANTHER" id="PTHR30349">
    <property type="entry name" value="PHAGE INTEGRASE-RELATED"/>
    <property type="match status" value="1"/>
</dbReference>
<dbReference type="Proteomes" id="UP001140076">
    <property type="component" value="Unassembled WGS sequence"/>
</dbReference>
<evidence type="ECO:0000313" key="9">
    <source>
        <dbReference type="EMBL" id="MDA0564824.1"/>
    </source>
</evidence>
<evidence type="ECO:0000256" key="6">
    <source>
        <dbReference type="SAM" id="MobiDB-lite"/>
    </source>
</evidence>
<dbReference type="InterPro" id="IPR058717">
    <property type="entry name" value="Phage_L5_Integrase_N"/>
</dbReference>
<evidence type="ECO:0000256" key="2">
    <source>
        <dbReference type="ARBA" id="ARBA00022908"/>
    </source>
</evidence>